<dbReference type="AlphaFoldDB" id="A0AAV4UGM4"/>
<accession>A0AAV4UGM4</accession>
<comment type="caution">
    <text evidence="1">The sequence shown here is derived from an EMBL/GenBank/DDBJ whole genome shotgun (WGS) entry which is preliminary data.</text>
</comment>
<dbReference type="Proteomes" id="UP001054837">
    <property type="component" value="Unassembled WGS sequence"/>
</dbReference>
<gene>
    <name evidence="1" type="ORF">CDAR_180581</name>
</gene>
<organism evidence="1 2">
    <name type="scientific">Caerostris darwini</name>
    <dbReference type="NCBI Taxonomy" id="1538125"/>
    <lineage>
        <taxon>Eukaryota</taxon>
        <taxon>Metazoa</taxon>
        <taxon>Ecdysozoa</taxon>
        <taxon>Arthropoda</taxon>
        <taxon>Chelicerata</taxon>
        <taxon>Arachnida</taxon>
        <taxon>Araneae</taxon>
        <taxon>Araneomorphae</taxon>
        <taxon>Entelegynae</taxon>
        <taxon>Araneoidea</taxon>
        <taxon>Araneidae</taxon>
        <taxon>Caerostris</taxon>
    </lineage>
</organism>
<sequence>MTSNFPTHKELHEMSSKHHILGQTLYFLIVCPSLHPRQFEQCRFLSPYLWVQIANGNPVWAHHELIFGTVPACFAGGDSCLLTLPLHIHTHTTSL</sequence>
<protein>
    <submittedName>
        <fullName evidence="1">Uncharacterized protein</fullName>
    </submittedName>
</protein>
<keyword evidence="2" id="KW-1185">Reference proteome</keyword>
<proteinExistence type="predicted"/>
<evidence type="ECO:0000313" key="1">
    <source>
        <dbReference type="EMBL" id="GIY56886.1"/>
    </source>
</evidence>
<evidence type="ECO:0000313" key="2">
    <source>
        <dbReference type="Proteomes" id="UP001054837"/>
    </source>
</evidence>
<dbReference type="EMBL" id="BPLQ01011236">
    <property type="protein sequence ID" value="GIY56886.1"/>
    <property type="molecule type" value="Genomic_DNA"/>
</dbReference>
<name>A0AAV4UGM4_9ARAC</name>
<reference evidence="1 2" key="1">
    <citation type="submission" date="2021-06" db="EMBL/GenBank/DDBJ databases">
        <title>Caerostris darwini draft genome.</title>
        <authorList>
            <person name="Kono N."/>
            <person name="Arakawa K."/>
        </authorList>
    </citation>
    <scope>NUCLEOTIDE SEQUENCE [LARGE SCALE GENOMIC DNA]</scope>
</reference>